<organism evidence="2 3">
    <name type="scientific">Ophiophagus hannah</name>
    <name type="common">King cobra</name>
    <name type="synonym">Naja hannah</name>
    <dbReference type="NCBI Taxonomy" id="8665"/>
    <lineage>
        <taxon>Eukaryota</taxon>
        <taxon>Metazoa</taxon>
        <taxon>Chordata</taxon>
        <taxon>Craniata</taxon>
        <taxon>Vertebrata</taxon>
        <taxon>Euteleostomi</taxon>
        <taxon>Lepidosauria</taxon>
        <taxon>Squamata</taxon>
        <taxon>Bifurcata</taxon>
        <taxon>Unidentata</taxon>
        <taxon>Episquamata</taxon>
        <taxon>Toxicofera</taxon>
        <taxon>Serpentes</taxon>
        <taxon>Colubroidea</taxon>
        <taxon>Elapidae</taxon>
        <taxon>Elapinae</taxon>
        <taxon>Ophiophagus</taxon>
    </lineage>
</organism>
<protein>
    <submittedName>
        <fullName evidence="2">Vacuolar protein sorting-associated protein 13D</fullName>
    </submittedName>
</protein>
<evidence type="ECO:0000313" key="3">
    <source>
        <dbReference type="Proteomes" id="UP000018936"/>
    </source>
</evidence>
<name>V8NA51_OPHHA</name>
<feature type="non-terminal residue" evidence="2">
    <location>
        <position position="60"/>
    </location>
</feature>
<keyword evidence="3" id="KW-1185">Reference proteome</keyword>
<reference evidence="2 3" key="1">
    <citation type="journal article" date="2013" name="Proc. Natl. Acad. Sci. U.S.A.">
        <title>The king cobra genome reveals dynamic gene evolution and adaptation in the snake venom system.</title>
        <authorList>
            <person name="Vonk F.J."/>
            <person name="Casewell N.R."/>
            <person name="Henkel C.V."/>
            <person name="Heimberg A.M."/>
            <person name="Jansen H.J."/>
            <person name="McCleary R.J."/>
            <person name="Kerkkamp H.M."/>
            <person name="Vos R.A."/>
            <person name="Guerreiro I."/>
            <person name="Calvete J.J."/>
            <person name="Wuster W."/>
            <person name="Woods A.E."/>
            <person name="Logan J.M."/>
            <person name="Harrison R.A."/>
            <person name="Castoe T.A."/>
            <person name="de Koning A.P."/>
            <person name="Pollock D.D."/>
            <person name="Yandell M."/>
            <person name="Calderon D."/>
            <person name="Renjifo C."/>
            <person name="Currier R.B."/>
            <person name="Salgado D."/>
            <person name="Pla D."/>
            <person name="Sanz L."/>
            <person name="Hyder A.S."/>
            <person name="Ribeiro J.M."/>
            <person name="Arntzen J.W."/>
            <person name="van den Thillart G.E."/>
            <person name="Boetzer M."/>
            <person name="Pirovano W."/>
            <person name="Dirks R.P."/>
            <person name="Spaink H.P."/>
            <person name="Duboule D."/>
            <person name="McGlinn E."/>
            <person name="Kini R.M."/>
            <person name="Richardson M.K."/>
        </authorList>
    </citation>
    <scope>NUCLEOTIDE SEQUENCE</scope>
    <source>
        <tissue evidence="2">Blood</tissue>
    </source>
</reference>
<evidence type="ECO:0000313" key="2">
    <source>
        <dbReference type="EMBL" id="ETE58513.1"/>
    </source>
</evidence>
<sequence>MKKKQLDISDFSIYWDSHCTLWGDMLPGELQQLVQTATESDSEEERGPIREPGEDSDEGP</sequence>
<comment type="caution">
    <text evidence="2">The sequence shown here is derived from an EMBL/GenBank/DDBJ whole genome shotgun (WGS) entry which is preliminary data.</text>
</comment>
<dbReference type="Proteomes" id="UP000018936">
    <property type="component" value="Unassembled WGS sequence"/>
</dbReference>
<feature type="non-terminal residue" evidence="2">
    <location>
        <position position="1"/>
    </location>
</feature>
<dbReference type="AlphaFoldDB" id="V8NA51"/>
<evidence type="ECO:0000256" key="1">
    <source>
        <dbReference type="SAM" id="MobiDB-lite"/>
    </source>
</evidence>
<proteinExistence type="predicted"/>
<gene>
    <name evidence="2" type="primary">VPS13D</name>
    <name evidence="2" type="ORF">L345_15768</name>
</gene>
<feature type="region of interest" description="Disordered" evidence="1">
    <location>
        <begin position="35"/>
        <end position="60"/>
    </location>
</feature>
<accession>V8NA51</accession>
<dbReference type="EMBL" id="AZIM01006633">
    <property type="protein sequence ID" value="ETE58513.1"/>
    <property type="molecule type" value="Genomic_DNA"/>
</dbReference>